<feature type="region of interest" description="Disordered" evidence="1">
    <location>
        <begin position="307"/>
        <end position="331"/>
    </location>
</feature>
<dbReference type="EMBL" id="MLJW01002032">
    <property type="protein sequence ID" value="OIQ75871.1"/>
    <property type="molecule type" value="Genomic_DNA"/>
</dbReference>
<accession>A0A1J5Q788</accession>
<reference evidence="2" key="1">
    <citation type="submission" date="2016-10" db="EMBL/GenBank/DDBJ databases">
        <title>Sequence of Gallionella enrichment culture.</title>
        <authorList>
            <person name="Poehlein A."/>
            <person name="Muehling M."/>
            <person name="Daniel R."/>
        </authorList>
    </citation>
    <scope>NUCLEOTIDE SEQUENCE</scope>
</reference>
<comment type="caution">
    <text evidence="2">The sequence shown here is derived from an EMBL/GenBank/DDBJ whole genome shotgun (WGS) entry which is preliminary data.</text>
</comment>
<evidence type="ECO:0000256" key="1">
    <source>
        <dbReference type="SAM" id="MobiDB-lite"/>
    </source>
</evidence>
<proteinExistence type="predicted"/>
<sequence length="331" mass="35548">MSLAPEFRLGRRLLPPAPRGLRHRLLRGALHPVDPASQREIEDHAGLQVGGREVAAEIPGLAQAAAGDAVEGVADAIQEAGLARAGGELQGKAAEFWVGFGVGLGQVIQEALAALAQLRRNLGEPDRSFHRLDLAEKRTDAGERMMAPVLQQARGFRRDAPCGRRQQSPLVHFLAHRVDDGGVVVLLRLGGQPLSLVEYQRGLIPAATLLARLGNRGDEVRRTTRLLDDLRRLAGCIQLPMPRRTRVGRVQDGLIEERVGHGLCHPLLVLFVARPGVEAAAAARGAAFPPRSAPNAVSPVRLAIQRSKSDLRKRHVPPSLNAGISPLAASR</sequence>
<name>A0A1J5Q788_9ZZZZ</name>
<protein>
    <submittedName>
        <fullName evidence="2">Uncharacterized protein</fullName>
    </submittedName>
</protein>
<dbReference type="AlphaFoldDB" id="A0A1J5Q788"/>
<gene>
    <name evidence="2" type="ORF">GALL_424590</name>
</gene>
<organism evidence="2">
    <name type="scientific">mine drainage metagenome</name>
    <dbReference type="NCBI Taxonomy" id="410659"/>
    <lineage>
        <taxon>unclassified sequences</taxon>
        <taxon>metagenomes</taxon>
        <taxon>ecological metagenomes</taxon>
    </lineage>
</organism>
<evidence type="ECO:0000313" key="2">
    <source>
        <dbReference type="EMBL" id="OIQ75871.1"/>
    </source>
</evidence>